<evidence type="ECO:0000313" key="6">
    <source>
        <dbReference type="Proteomes" id="UP001454036"/>
    </source>
</evidence>
<evidence type="ECO:0000256" key="2">
    <source>
        <dbReference type="ARBA" id="ARBA00022734"/>
    </source>
</evidence>
<dbReference type="SUPFAM" id="SSF49899">
    <property type="entry name" value="Concanavalin A-like lectins/glucanases"/>
    <property type="match status" value="1"/>
</dbReference>
<dbReference type="Gene3D" id="2.60.120.200">
    <property type="match status" value="1"/>
</dbReference>
<dbReference type="InterPro" id="IPR013320">
    <property type="entry name" value="ConA-like_dom_sf"/>
</dbReference>
<evidence type="ECO:0000259" key="4">
    <source>
        <dbReference type="Pfam" id="PF00139"/>
    </source>
</evidence>
<reference evidence="5 6" key="1">
    <citation type="submission" date="2024-01" db="EMBL/GenBank/DDBJ databases">
        <title>The complete chloroplast genome sequence of Lithospermum erythrorhizon: insights into the phylogenetic relationship among Boraginaceae species and the maternal lineages of purple gromwells.</title>
        <authorList>
            <person name="Okada T."/>
            <person name="Watanabe K."/>
        </authorList>
    </citation>
    <scope>NUCLEOTIDE SEQUENCE [LARGE SCALE GENOMIC DNA]</scope>
</reference>
<feature type="signal peptide" evidence="3">
    <location>
        <begin position="1"/>
        <end position="27"/>
    </location>
</feature>
<evidence type="ECO:0000256" key="1">
    <source>
        <dbReference type="ARBA" id="ARBA00007606"/>
    </source>
</evidence>
<sequence>MKLQLRDLLLLLHQIISFHPIVGLTNAKTDGNISNKFIGIELDTFKQWVDPDGNHIGIDINSVKSVKTESLSKHGIDIAPIGPNFFNFWVQYNGSSKILDLNSQLNSVRRWNLTFANLDDSASKSGKIF</sequence>
<comment type="caution">
    <text evidence="5">The sequence shown here is derived from an EMBL/GenBank/DDBJ whole genome shotgun (WGS) entry which is preliminary data.</text>
</comment>
<keyword evidence="2" id="KW-0430">Lectin</keyword>
<name>A0AAV3PRP0_LITER</name>
<dbReference type="EMBL" id="BAABME010018598">
    <property type="protein sequence ID" value="GAA0154394.1"/>
    <property type="molecule type" value="Genomic_DNA"/>
</dbReference>
<dbReference type="InterPro" id="IPR001220">
    <property type="entry name" value="Legume_lectin_dom"/>
</dbReference>
<evidence type="ECO:0000256" key="3">
    <source>
        <dbReference type="SAM" id="SignalP"/>
    </source>
</evidence>
<keyword evidence="6" id="KW-1185">Reference proteome</keyword>
<comment type="similarity">
    <text evidence="1">Belongs to the leguminous lectin family.</text>
</comment>
<feature type="chain" id="PRO_5043450092" description="Legume lectin domain-containing protein" evidence="3">
    <location>
        <begin position="28"/>
        <end position="129"/>
    </location>
</feature>
<dbReference type="PANTHER" id="PTHR32401:SF49">
    <property type="entry name" value="OS10G0129200 PROTEIN"/>
    <property type="match status" value="1"/>
</dbReference>
<gene>
    <name evidence="5" type="ORF">LIER_37870</name>
</gene>
<dbReference type="AlphaFoldDB" id="A0AAV3PRP0"/>
<dbReference type="GO" id="GO:0030246">
    <property type="term" value="F:carbohydrate binding"/>
    <property type="evidence" value="ECO:0007669"/>
    <property type="project" value="UniProtKB-KW"/>
</dbReference>
<dbReference type="InterPro" id="IPR050258">
    <property type="entry name" value="Leguminous_Lectin"/>
</dbReference>
<keyword evidence="3" id="KW-0732">Signal</keyword>
<dbReference type="Pfam" id="PF00139">
    <property type="entry name" value="Lectin_legB"/>
    <property type="match status" value="1"/>
</dbReference>
<accession>A0AAV3PRP0</accession>
<feature type="domain" description="Legume lectin" evidence="4">
    <location>
        <begin position="22"/>
        <end position="104"/>
    </location>
</feature>
<protein>
    <recommendedName>
        <fullName evidence="4">Legume lectin domain-containing protein</fullName>
    </recommendedName>
</protein>
<evidence type="ECO:0000313" key="5">
    <source>
        <dbReference type="EMBL" id="GAA0154394.1"/>
    </source>
</evidence>
<dbReference type="Proteomes" id="UP001454036">
    <property type="component" value="Unassembled WGS sequence"/>
</dbReference>
<dbReference type="PANTHER" id="PTHR32401">
    <property type="entry name" value="CONCANAVALIN A-LIKE LECTIN FAMILY PROTEIN"/>
    <property type="match status" value="1"/>
</dbReference>
<proteinExistence type="inferred from homology"/>
<organism evidence="5 6">
    <name type="scientific">Lithospermum erythrorhizon</name>
    <name type="common">Purple gromwell</name>
    <name type="synonym">Lithospermum officinale var. erythrorhizon</name>
    <dbReference type="NCBI Taxonomy" id="34254"/>
    <lineage>
        <taxon>Eukaryota</taxon>
        <taxon>Viridiplantae</taxon>
        <taxon>Streptophyta</taxon>
        <taxon>Embryophyta</taxon>
        <taxon>Tracheophyta</taxon>
        <taxon>Spermatophyta</taxon>
        <taxon>Magnoliopsida</taxon>
        <taxon>eudicotyledons</taxon>
        <taxon>Gunneridae</taxon>
        <taxon>Pentapetalae</taxon>
        <taxon>asterids</taxon>
        <taxon>lamiids</taxon>
        <taxon>Boraginales</taxon>
        <taxon>Boraginaceae</taxon>
        <taxon>Boraginoideae</taxon>
        <taxon>Lithospermeae</taxon>
        <taxon>Lithospermum</taxon>
    </lineage>
</organism>